<protein>
    <submittedName>
        <fullName evidence="1">Uncharacterized protein</fullName>
    </submittedName>
</protein>
<dbReference type="RefSeq" id="WP_379560850.1">
    <property type="nucleotide sequence ID" value="NZ_JBHUMX010000013.1"/>
</dbReference>
<evidence type="ECO:0000313" key="1">
    <source>
        <dbReference type="EMBL" id="MFD2628157.1"/>
    </source>
</evidence>
<dbReference type="Proteomes" id="UP001597451">
    <property type="component" value="Unassembled WGS sequence"/>
</dbReference>
<evidence type="ECO:0000313" key="2">
    <source>
        <dbReference type="Proteomes" id="UP001597451"/>
    </source>
</evidence>
<comment type="caution">
    <text evidence="1">The sequence shown here is derived from an EMBL/GenBank/DDBJ whole genome shotgun (WGS) entry which is preliminary data.</text>
</comment>
<accession>A0ABW5PYN4</accession>
<reference evidence="2" key="1">
    <citation type="journal article" date="2019" name="Int. J. Syst. Evol. Microbiol.">
        <title>The Global Catalogue of Microorganisms (GCM) 10K type strain sequencing project: providing services to taxonomists for standard genome sequencing and annotation.</title>
        <authorList>
            <consortium name="The Broad Institute Genomics Platform"/>
            <consortium name="The Broad Institute Genome Sequencing Center for Infectious Disease"/>
            <person name="Wu L."/>
            <person name="Ma J."/>
        </authorList>
    </citation>
    <scope>NUCLEOTIDE SEQUENCE [LARGE SCALE GENOMIC DNA]</scope>
    <source>
        <strain evidence="2">TISTR 1858</strain>
    </source>
</reference>
<proteinExistence type="predicted"/>
<organism evidence="1 2">
    <name type="scientific">Oceanobacillus kapialis</name>
    <dbReference type="NCBI Taxonomy" id="481353"/>
    <lineage>
        <taxon>Bacteria</taxon>
        <taxon>Bacillati</taxon>
        <taxon>Bacillota</taxon>
        <taxon>Bacilli</taxon>
        <taxon>Bacillales</taxon>
        <taxon>Bacillaceae</taxon>
        <taxon>Oceanobacillus</taxon>
    </lineage>
</organism>
<name>A0ABW5PYN4_9BACI</name>
<sequence length="271" mass="31753">MRIQNLRIQRKKMQKSKQYTYEDFKGIYVIFSREPYKTSIKDMSDIIVVEDDYYQSFNRWDFDMTSTIKDKTIEGNVLTLDLDRDENEMWGLHSESGTEQFELRHDGDKKILYSVTNDDSYYSMSNQDLQTHYTQSEIDYARIIMTIYGEPTLDQWAMWEEEWGVPVVVVIYNSAGDPTEVSDEVPYPNDVTHLSLTNQGMAAGIITYSSHGDGTIVRYPMPLHYHQEDQSEEGYRQLAQESLDDAEAIYIEPFEPYTVADFIGRVEFLYE</sequence>
<gene>
    <name evidence="1" type="ORF">ACFSUN_05100</name>
</gene>
<dbReference type="EMBL" id="JBHUMX010000013">
    <property type="protein sequence ID" value="MFD2628157.1"/>
    <property type="molecule type" value="Genomic_DNA"/>
</dbReference>
<keyword evidence="2" id="KW-1185">Reference proteome</keyword>